<keyword evidence="1" id="KW-0812">Transmembrane</keyword>
<feature type="transmembrane region" description="Helical" evidence="1">
    <location>
        <begin position="34"/>
        <end position="56"/>
    </location>
</feature>
<keyword evidence="3" id="KW-1185">Reference proteome</keyword>
<sequence length="105" mass="12443">MPTESLRSLCLHVMSIAERAGFPFPMHWDLITTIRLSFCFLCGYIHCFFHICSFFCEYQPYDWSRCEGIVINFAEWPMETSAYSVVPNVYRLPVSGCRWFDSDYR</sequence>
<evidence type="ECO:0000313" key="2">
    <source>
        <dbReference type="EMBL" id="KAH7284564.1"/>
    </source>
</evidence>
<accession>A0A8T2QLT2</accession>
<evidence type="ECO:0000256" key="1">
    <source>
        <dbReference type="SAM" id="Phobius"/>
    </source>
</evidence>
<proteinExistence type="predicted"/>
<name>A0A8T2QLT2_CERRI</name>
<dbReference type="Proteomes" id="UP000825935">
    <property type="component" value="Chromosome 34"/>
</dbReference>
<keyword evidence="1" id="KW-0472">Membrane</keyword>
<protein>
    <submittedName>
        <fullName evidence="2">Uncharacterized protein</fullName>
    </submittedName>
</protein>
<gene>
    <name evidence="2" type="ORF">KP509_34G060200</name>
</gene>
<evidence type="ECO:0000313" key="3">
    <source>
        <dbReference type="Proteomes" id="UP000825935"/>
    </source>
</evidence>
<dbReference type="AlphaFoldDB" id="A0A8T2QLT2"/>
<dbReference type="EMBL" id="CM035439">
    <property type="protein sequence ID" value="KAH7284564.1"/>
    <property type="molecule type" value="Genomic_DNA"/>
</dbReference>
<keyword evidence="1" id="KW-1133">Transmembrane helix</keyword>
<comment type="caution">
    <text evidence="2">The sequence shown here is derived from an EMBL/GenBank/DDBJ whole genome shotgun (WGS) entry which is preliminary data.</text>
</comment>
<reference evidence="2" key="1">
    <citation type="submission" date="2021-08" db="EMBL/GenBank/DDBJ databases">
        <title>WGS assembly of Ceratopteris richardii.</title>
        <authorList>
            <person name="Marchant D.B."/>
            <person name="Chen G."/>
            <person name="Jenkins J."/>
            <person name="Shu S."/>
            <person name="Leebens-Mack J."/>
            <person name="Grimwood J."/>
            <person name="Schmutz J."/>
            <person name="Soltis P."/>
            <person name="Soltis D."/>
            <person name="Chen Z.-H."/>
        </authorList>
    </citation>
    <scope>NUCLEOTIDE SEQUENCE</scope>
    <source>
        <strain evidence="2">Whitten #5841</strain>
        <tissue evidence="2">Leaf</tissue>
    </source>
</reference>
<organism evidence="2 3">
    <name type="scientific">Ceratopteris richardii</name>
    <name type="common">Triangle waterfern</name>
    <dbReference type="NCBI Taxonomy" id="49495"/>
    <lineage>
        <taxon>Eukaryota</taxon>
        <taxon>Viridiplantae</taxon>
        <taxon>Streptophyta</taxon>
        <taxon>Embryophyta</taxon>
        <taxon>Tracheophyta</taxon>
        <taxon>Polypodiopsida</taxon>
        <taxon>Polypodiidae</taxon>
        <taxon>Polypodiales</taxon>
        <taxon>Pteridineae</taxon>
        <taxon>Pteridaceae</taxon>
        <taxon>Parkerioideae</taxon>
        <taxon>Ceratopteris</taxon>
    </lineage>
</organism>